<protein>
    <submittedName>
        <fullName evidence="1">Elongation factor 1-alpha, putative</fullName>
    </submittedName>
</protein>
<accession>A0A2H6KBB9</accession>
<dbReference type="AlphaFoldDB" id="A0A2H6KBB9"/>
<keyword evidence="1" id="KW-0251">Elongation factor</keyword>
<dbReference type="AntiFam" id="ANF00225">
    <property type="entry name" value="Shadow ORF (opposite tuf)"/>
</dbReference>
<sequence length="451" mass="47128">MGNRRYLGKVTAAIAVFFNPHNLFGSKGTGLLLLDALDDTDSNGLLHVTHGETTKGSVLRECLNDHGLARLQDDHSGVTVLDGLGVLLKGLTGTLVHTARDLVEFARDVSSVAVNDRGVTGLDGTRVVQDDDLGGEGHGGLGGVVLGVRSDVTSADVRGGDVLHVETNVVTRAGNIDNFVVHFDGFALSSDRVGGEGEDHTGLELTSLHTTNGDGEDAGACQRASSGLHHVEGLDQGLALVPRHVGGALNHVVTHETGDGHERHLLDVVTDLLQVTLNFLLDFAVTVLLVVALVHLVDGANDLLDTKGEGQKSVLTGLTFLREGSLETTSLSGHDKHSDIGLGGTRNHVLDEVTMSGGVNDGVVVLASFELPQGDIDGDTTLTLALQLVQDPGVLEGTLTHVGRFLLELLDGTLVNTTELVDQVTSGGGFTTVDVADNDQVNVGLLLRHLV</sequence>
<dbReference type="EMBL" id="BDSA01000002">
    <property type="protein sequence ID" value="GBE60286.1"/>
    <property type="molecule type" value="Genomic_DNA"/>
</dbReference>
<dbReference type="GeneID" id="39874056"/>
<evidence type="ECO:0000313" key="2">
    <source>
        <dbReference type="Proteomes" id="UP000236319"/>
    </source>
</evidence>
<gene>
    <name evidence="1" type="ORF">BOVATA_017790</name>
</gene>
<dbReference type="VEuPathDB" id="PiroplasmaDB:BOVATA_017790"/>
<dbReference type="RefSeq" id="XP_028866529.1">
    <property type="nucleotide sequence ID" value="XM_029010696.1"/>
</dbReference>
<organism evidence="1 2">
    <name type="scientific">Babesia ovata</name>
    <dbReference type="NCBI Taxonomy" id="189622"/>
    <lineage>
        <taxon>Eukaryota</taxon>
        <taxon>Sar</taxon>
        <taxon>Alveolata</taxon>
        <taxon>Apicomplexa</taxon>
        <taxon>Aconoidasida</taxon>
        <taxon>Piroplasmida</taxon>
        <taxon>Babesiidae</taxon>
        <taxon>Babesia</taxon>
    </lineage>
</organism>
<comment type="caution">
    <text evidence="1">The sequence shown here is derived from an EMBL/GenBank/DDBJ whole genome shotgun (WGS) entry which is preliminary data.</text>
</comment>
<name>A0A2H6KBB9_9APIC</name>
<keyword evidence="2" id="KW-1185">Reference proteome</keyword>
<dbReference type="GO" id="GO:0003746">
    <property type="term" value="F:translation elongation factor activity"/>
    <property type="evidence" value="ECO:0007669"/>
    <property type="project" value="UniProtKB-KW"/>
</dbReference>
<keyword evidence="1" id="KW-0648">Protein biosynthesis</keyword>
<evidence type="ECO:0000313" key="1">
    <source>
        <dbReference type="EMBL" id="GBE60286.1"/>
    </source>
</evidence>
<dbReference type="Proteomes" id="UP000236319">
    <property type="component" value="Unassembled WGS sequence"/>
</dbReference>
<reference evidence="1 2" key="1">
    <citation type="journal article" date="2017" name="BMC Genomics">
        <title>Whole-genome assembly of Babesia ovata and comparative genomics between closely related pathogens.</title>
        <authorList>
            <person name="Yamagishi J."/>
            <person name="Asada M."/>
            <person name="Hakimi H."/>
            <person name="Tanaka T.Q."/>
            <person name="Sugimoto C."/>
            <person name="Kawazu S."/>
        </authorList>
    </citation>
    <scope>NUCLEOTIDE SEQUENCE [LARGE SCALE GENOMIC DNA]</scope>
    <source>
        <strain evidence="1 2">Miyake</strain>
    </source>
</reference>
<dbReference type="OrthoDB" id="366114at2759"/>
<proteinExistence type="predicted"/>